<evidence type="ECO:0000259" key="13">
    <source>
        <dbReference type="PROSITE" id="PS50885"/>
    </source>
</evidence>
<dbReference type="PROSITE" id="PS50109">
    <property type="entry name" value="HIS_KIN"/>
    <property type="match status" value="1"/>
</dbReference>
<dbReference type="Pfam" id="PF00672">
    <property type="entry name" value="HAMP"/>
    <property type="match status" value="1"/>
</dbReference>
<dbReference type="SUPFAM" id="SSF47384">
    <property type="entry name" value="Homodimeric domain of signal transducing histidine kinase"/>
    <property type="match status" value="1"/>
</dbReference>
<dbReference type="PROSITE" id="PS50885">
    <property type="entry name" value="HAMP"/>
    <property type="match status" value="1"/>
</dbReference>
<keyword evidence="8" id="KW-0067">ATP-binding</keyword>
<dbReference type="InterPro" id="IPR004358">
    <property type="entry name" value="Sig_transdc_His_kin-like_C"/>
</dbReference>
<keyword evidence="4" id="KW-0597">Phosphoprotein</keyword>
<dbReference type="CDD" id="cd06225">
    <property type="entry name" value="HAMP"/>
    <property type="match status" value="1"/>
</dbReference>
<evidence type="ECO:0000256" key="10">
    <source>
        <dbReference type="SAM" id="Phobius"/>
    </source>
</evidence>
<dbReference type="SMART" id="SM00304">
    <property type="entry name" value="HAMP"/>
    <property type="match status" value="1"/>
</dbReference>
<evidence type="ECO:0000313" key="15">
    <source>
        <dbReference type="Proteomes" id="UP000095743"/>
    </source>
</evidence>
<evidence type="ECO:0000256" key="5">
    <source>
        <dbReference type="ARBA" id="ARBA00022679"/>
    </source>
</evidence>
<dbReference type="KEGG" id="gfe:Gferi_13510"/>
<keyword evidence="10" id="KW-0812">Transmembrane</keyword>
<dbReference type="PANTHER" id="PTHR43065">
    <property type="entry name" value="SENSOR HISTIDINE KINASE"/>
    <property type="match status" value="1"/>
</dbReference>
<dbReference type="GO" id="GO:0016020">
    <property type="term" value="C:membrane"/>
    <property type="evidence" value="ECO:0007669"/>
    <property type="project" value="UniProtKB-SubCell"/>
</dbReference>
<dbReference type="SUPFAM" id="SSF55874">
    <property type="entry name" value="ATPase domain of HSP90 chaperone/DNA topoisomerase II/histidine kinase"/>
    <property type="match status" value="1"/>
</dbReference>
<keyword evidence="10" id="KW-0472">Membrane</keyword>
<dbReference type="Gene3D" id="6.10.340.10">
    <property type="match status" value="1"/>
</dbReference>
<dbReference type="RefSeq" id="WP_069977314.1">
    <property type="nucleotide sequence ID" value="NZ_VENK01000016.1"/>
</dbReference>
<accession>A0A1D8GI04</accession>
<dbReference type="SMART" id="SM00091">
    <property type="entry name" value="PAS"/>
    <property type="match status" value="1"/>
</dbReference>
<dbReference type="Proteomes" id="UP000095743">
    <property type="component" value="Chromosome"/>
</dbReference>
<dbReference type="Pfam" id="PF02518">
    <property type="entry name" value="HATPase_c"/>
    <property type="match status" value="1"/>
</dbReference>
<dbReference type="PANTHER" id="PTHR43065:SF10">
    <property type="entry name" value="PEROXIDE STRESS-ACTIVATED HISTIDINE KINASE MAK3"/>
    <property type="match status" value="1"/>
</dbReference>
<dbReference type="InterPro" id="IPR003594">
    <property type="entry name" value="HATPase_dom"/>
</dbReference>
<dbReference type="InterPro" id="IPR013767">
    <property type="entry name" value="PAS_fold"/>
</dbReference>
<evidence type="ECO:0000256" key="9">
    <source>
        <dbReference type="ARBA" id="ARBA00023012"/>
    </source>
</evidence>
<dbReference type="SUPFAM" id="SSF55785">
    <property type="entry name" value="PYP-like sensor domain (PAS domain)"/>
    <property type="match status" value="1"/>
</dbReference>
<evidence type="ECO:0000313" key="14">
    <source>
        <dbReference type="EMBL" id="AOT70502.1"/>
    </source>
</evidence>
<dbReference type="InterPro" id="IPR036097">
    <property type="entry name" value="HisK_dim/P_sf"/>
</dbReference>
<dbReference type="InterPro" id="IPR003660">
    <property type="entry name" value="HAMP_dom"/>
</dbReference>
<dbReference type="Pfam" id="PF00989">
    <property type="entry name" value="PAS"/>
    <property type="match status" value="1"/>
</dbReference>
<dbReference type="InterPro" id="IPR036890">
    <property type="entry name" value="HATPase_C_sf"/>
</dbReference>
<dbReference type="InterPro" id="IPR003661">
    <property type="entry name" value="HisK_dim/P_dom"/>
</dbReference>
<gene>
    <name evidence="14" type="ORF">Gferi_13510</name>
</gene>
<evidence type="ECO:0000256" key="6">
    <source>
        <dbReference type="ARBA" id="ARBA00022741"/>
    </source>
</evidence>
<proteinExistence type="predicted"/>
<evidence type="ECO:0000256" key="8">
    <source>
        <dbReference type="ARBA" id="ARBA00022840"/>
    </source>
</evidence>
<name>A0A1D8GI04_9FIRM</name>
<dbReference type="PROSITE" id="PS50113">
    <property type="entry name" value="PAC"/>
    <property type="match status" value="1"/>
</dbReference>
<feature type="domain" description="PAC" evidence="12">
    <location>
        <begin position="307"/>
        <end position="366"/>
    </location>
</feature>
<keyword evidence="5" id="KW-0808">Transferase</keyword>
<dbReference type="EC" id="2.7.13.3" evidence="3"/>
<comment type="catalytic activity">
    <reaction evidence="1">
        <text>ATP + protein L-histidine = ADP + protein N-phospho-L-histidine.</text>
        <dbReference type="EC" id="2.7.13.3"/>
    </reaction>
</comment>
<evidence type="ECO:0000256" key="1">
    <source>
        <dbReference type="ARBA" id="ARBA00000085"/>
    </source>
</evidence>
<dbReference type="NCBIfam" id="TIGR00229">
    <property type="entry name" value="sensory_box"/>
    <property type="match status" value="1"/>
</dbReference>
<evidence type="ECO:0000259" key="11">
    <source>
        <dbReference type="PROSITE" id="PS50109"/>
    </source>
</evidence>
<dbReference type="SMART" id="SM00387">
    <property type="entry name" value="HATPase_c"/>
    <property type="match status" value="1"/>
</dbReference>
<dbReference type="AlphaFoldDB" id="A0A1D8GI04"/>
<comment type="subcellular location">
    <subcellularLocation>
        <location evidence="2">Membrane</location>
    </subcellularLocation>
</comment>
<keyword evidence="10" id="KW-1133">Transmembrane helix</keyword>
<keyword evidence="9" id="KW-0902">Two-component regulatory system</keyword>
<dbReference type="CDD" id="cd00082">
    <property type="entry name" value="HisKA"/>
    <property type="match status" value="1"/>
</dbReference>
<dbReference type="GO" id="GO:0005524">
    <property type="term" value="F:ATP binding"/>
    <property type="evidence" value="ECO:0007669"/>
    <property type="project" value="UniProtKB-KW"/>
</dbReference>
<protein>
    <recommendedName>
        <fullName evidence="3">histidine kinase</fullName>
        <ecNumber evidence="3">2.7.13.3</ecNumber>
    </recommendedName>
</protein>
<reference evidence="14 15" key="1">
    <citation type="submission" date="2016-09" db="EMBL/GenBank/DDBJ databases">
        <title>Genomic analysis reveals versatility of anaerobic energy metabolism of Geosporobacter ferrireducens IRF9 of phylum Firmicutes.</title>
        <authorList>
            <person name="Kim S.-J."/>
        </authorList>
    </citation>
    <scope>NUCLEOTIDE SEQUENCE [LARGE SCALE GENOMIC DNA]</scope>
    <source>
        <strain evidence="14 15">IRF9</strain>
    </source>
</reference>
<evidence type="ECO:0000256" key="2">
    <source>
        <dbReference type="ARBA" id="ARBA00004370"/>
    </source>
</evidence>
<keyword evidence="6" id="KW-0547">Nucleotide-binding</keyword>
<dbReference type="CDD" id="cd00130">
    <property type="entry name" value="PAS"/>
    <property type="match status" value="1"/>
</dbReference>
<dbReference type="Gene3D" id="3.30.565.10">
    <property type="entry name" value="Histidine kinase-like ATPase, C-terminal domain"/>
    <property type="match status" value="1"/>
</dbReference>
<keyword evidence="7" id="KW-0418">Kinase</keyword>
<dbReference type="STRING" id="1424294.Gferi_13510"/>
<keyword evidence="15" id="KW-1185">Reference proteome</keyword>
<dbReference type="SUPFAM" id="SSF158472">
    <property type="entry name" value="HAMP domain-like"/>
    <property type="match status" value="1"/>
</dbReference>
<dbReference type="PRINTS" id="PR00344">
    <property type="entry name" value="BCTRLSENSOR"/>
</dbReference>
<dbReference type="InterPro" id="IPR035965">
    <property type="entry name" value="PAS-like_dom_sf"/>
</dbReference>
<dbReference type="SMART" id="SM00388">
    <property type="entry name" value="HisKA"/>
    <property type="match status" value="1"/>
</dbReference>
<evidence type="ECO:0000256" key="3">
    <source>
        <dbReference type="ARBA" id="ARBA00012438"/>
    </source>
</evidence>
<dbReference type="InterPro" id="IPR000014">
    <property type="entry name" value="PAS"/>
</dbReference>
<dbReference type="InterPro" id="IPR005467">
    <property type="entry name" value="His_kinase_dom"/>
</dbReference>
<dbReference type="InterPro" id="IPR000700">
    <property type="entry name" value="PAS-assoc_C"/>
</dbReference>
<dbReference type="Gene3D" id="1.10.287.130">
    <property type="match status" value="1"/>
</dbReference>
<dbReference type="Pfam" id="PF00512">
    <property type="entry name" value="HisKA"/>
    <property type="match status" value="1"/>
</dbReference>
<dbReference type="Gene3D" id="3.30.450.20">
    <property type="entry name" value="PAS domain"/>
    <property type="match status" value="1"/>
</dbReference>
<evidence type="ECO:0000256" key="4">
    <source>
        <dbReference type="ARBA" id="ARBA00022553"/>
    </source>
</evidence>
<feature type="transmembrane region" description="Helical" evidence="10">
    <location>
        <begin position="16"/>
        <end position="39"/>
    </location>
</feature>
<feature type="domain" description="Histidine kinase" evidence="11">
    <location>
        <begin position="379"/>
        <end position="592"/>
    </location>
</feature>
<feature type="transmembrane region" description="Helical" evidence="10">
    <location>
        <begin position="169"/>
        <end position="190"/>
    </location>
</feature>
<feature type="domain" description="HAMP" evidence="13">
    <location>
        <begin position="190"/>
        <end position="242"/>
    </location>
</feature>
<evidence type="ECO:0000256" key="7">
    <source>
        <dbReference type="ARBA" id="ARBA00022777"/>
    </source>
</evidence>
<dbReference type="GO" id="GO:0000155">
    <property type="term" value="F:phosphorelay sensor kinase activity"/>
    <property type="evidence" value="ECO:0007669"/>
    <property type="project" value="InterPro"/>
</dbReference>
<evidence type="ECO:0000259" key="12">
    <source>
        <dbReference type="PROSITE" id="PS50113"/>
    </source>
</evidence>
<organism evidence="14 15">
    <name type="scientific">Geosporobacter ferrireducens</name>
    <dbReference type="NCBI Taxonomy" id="1424294"/>
    <lineage>
        <taxon>Bacteria</taxon>
        <taxon>Bacillati</taxon>
        <taxon>Bacillota</taxon>
        <taxon>Clostridia</taxon>
        <taxon>Peptostreptococcales</taxon>
        <taxon>Thermotaleaceae</taxon>
        <taxon>Geosporobacter</taxon>
    </lineage>
</organism>
<dbReference type="EMBL" id="CP017269">
    <property type="protein sequence ID" value="AOT70502.1"/>
    <property type="molecule type" value="Genomic_DNA"/>
</dbReference>
<dbReference type="GO" id="GO:0006355">
    <property type="term" value="P:regulation of DNA-templated transcription"/>
    <property type="evidence" value="ECO:0007669"/>
    <property type="project" value="InterPro"/>
</dbReference>
<sequence length="594" mass="67617">MAEKVIQLKPDIENKILIPFMVLIILSISSVGGISYWNGYRLLLDNQKKNMQENLTETIHLIETFNEAVESKQLSLQEAKEKVVGYYEQLGPIGFVIAEKKHIMVDRFEPSNTTLENIFSDIRGDQKKGAVETDRFVFTYVVYEPWKWTVGYGLNKNIFSEELIAVQKYNLLIVIIFLIISMQATILIAYNLSKPIKLLADTCNNIANGNLEEKIFIRRRDEIGVLANAFNNMMNKLQKNTSKLIEIKQFNEDILRNISTGIITTDQSGNIVSINHTAEEMLQQDTCGQDSDQSLEKVLIDQLKETLSLEKSLNHVYVFQYQQNNDMLYIDVTTSLLKTDEGQISGAICNFNNITERKKIEKKIERVNRLTSVGQLAAGLAHEIRNPLAGMKTGMQVLKKRLSTPEEPSNENLFNGVLYEIDRLNHLITDLLDFAKPRLPRYERANVREILNRALYLIKKAASEKQIEINIKDDGKKHEVIVDQGQIEQVFLNIIANALKAVEQEGTLNIYIERISEPKGQFVSVEFEDNGCGIRPEDMETIFDPFYTTYPQGTGLGLSVVHKLVTENNGEIEVESKIEVGTKFKIKFHVDGEA</sequence>